<accession>A0A318HAG9</accession>
<gene>
    <name evidence="1" type="ORF">C7444_109145</name>
</gene>
<keyword evidence="2" id="KW-1185">Reference proteome</keyword>
<dbReference type="RefSeq" id="WP_110400999.1">
    <property type="nucleotide sequence ID" value="NZ_QJJS01000009.1"/>
</dbReference>
<dbReference type="InterPro" id="IPR043129">
    <property type="entry name" value="ATPase_NBD"/>
</dbReference>
<evidence type="ECO:0000313" key="2">
    <source>
        <dbReference type="Proteomes" id="UP000247811"/>
    </source>
</evidence>
<reference evidence="1 2" key="1">
    <citation type="submission" date="2018-05" db="EMBL/GenBank/DDBJ databases">
        <title>Genomic Encyclopedia of Type Strains, Phase IV (KMG-IV): sequencing the most valuable type-strain genomes for metagenomic binning, comparative biology and taxonomic classification.</title>
        <authorList>
            <person name="Goeker M."/>
        </authorList>
    </citation>
    <scope>NUCLEOTIDE SEQUENCE [LARGE SCALE GENOMIC DNA]</scope>
    <source>
        <strain evidence="1 2">DSM 566</strain>
    </source>
</reference>
<organism evidence="1 2">
    <name type="scientific">Sphaerotilus hippei</name>
    <dbReference type="NCBI Taxonomy" id="744406"/>
    <lineage>
        <taxon>Bacteria</taxon>
        <taxon>Pseudomonadati</taxon>
        <taxon>Pseudomonadota</taxon>
        <taxon>Betaproteobacteria</taxon>
        <taxon>Burkholderiales</taxon>
        <taxon>Sphaerotilaceae</taxon>
        <taxon>Sphaerotilus</taxon>
    </lineage>
</organism>
<sequence>MWHFRPKTQSSTRASIAIDGDHLAHVEYDPRTREVLRWGVDSVRGADAVGRLEALRALRLPADGLLMQLPLSAYQLLQIERPAVPADELKAAARWRIKDLVDTHIDNITLDVMGVGDPARGGSAHLFVVAAAQSAVEEATRLASEAGLKLAVIDIQETAQRHLQTAAARAQGLEERATAALVVRDRQCLLTICAGEELYLARRLDWDPMLVGQIHAQAQAEAIELTDSVESLDLNYEYSLRANPYDQVGDTPRLIVDLQRSFDVWERSQPELPLAQLMIEVPEHRTDLCLHLARELGLRVVPLDERAALTGDVLAGASAEERARCLPLLGTLLRTDPQQP</sequence>
<evidence type="ECO:0000313" key="1">
    <source>
        <dbReference type="EMBL" id="PXW95575.1"/>
    </source>
</evidence>
<dbReference type="Proteomes" id="UP000247811">
    <property type="component" value="Unassembled WGS sequence"/>
</dbReference>
<dbReference type="EMBL" id="QJJS01000009">
    <property type="protein sequence ID" value="PXW95575.1"/>
    <property type="molecule type" value="Genomic_DNA"/>
</dbReference>
<proteinExistence type="predicted"/>
<name>A0A318HAG9_9BURK</name>
<protein>
    <submittedName>
        <fullName evidence="1">MSHA biogenesis protein MshI</fullName>
    </submittedName>
</protein>
<dbReference type="AlphaFoldDB" id="A0A318HAG9"/>
<dbReference type="SUPFAM" id="SSF53067">
    <property type="entry name" value="Actin-like ATPase domain"/>
    <property type="match status" value="1"/>
</dbReference>
<dbReference type="OrthoDB" id="5296002at2"/>
<comment type="caution">
    <text evidence="1">The sequence shown here is derived from an EMBL/GenBank/DDBJ whole genome shotgun (WGS) entry which is preliminary data.</text>
</comment>